<keyword evidence="2" id="KW-0238">DNA-binding</keyword>
<evidence type="ECO:0000256" key="3">
    <source>
        <dbReference type="ARBA" id="ARBA00023159"/>
    </source>
</evidence>
<dbReference type="SUPFAM" id="SSF51215">
    <property type="entry name" value="Regulatory protein AraC"/>
    <property type="match status" value="1"/>
</dbReference>
<dbReference type="InterPro" id="IPR018060">
    <property type="entry name" value="HTH_AraC"/>
</dbReference>
<reference evidence="6 7" key="1">
    <citation type="submission" date="2019-01" db="EMBL/GenBank/DDBJ databases">
        <authorList>
            <person name="Deng T."/>
        </authorList>
    </citation>
    <scope>NUCLEOTIDE SEQUENCE [LARGE SCALE GENOMIC DNA]</scope>
    <source>
        <strain evidence="6 7">F8825</strain>
    </source>
</reference>
<dbReference type="OrthoDB" id="9814125at2"/>
<dbReference type="PANTHER" id="PTHR43280:SF32">
    <property type="entry name" value="TRANSCRIPTIONAL REGULATORY PROTEIN"/>
    <property type="match status" value="1"/>
</dbReference>
<feature type="domain" description="HTH araC/xylS-type" evidence="5">
    <location>
        <begin position="188"/>
        <end position="286"/>
    </location>
</feature>
<dbReference type="InterPro" id="IPR014710">
    <property type="entry name" value="RmlC-like_jellyroll"/>
</dbReference>
<dbReference type="InterPro" id="IPR009057">
    <property type="entry name" value="Homeodomain-like_sf"/>
</dbReference>
<dbReference type="RefSeq" id="WP_129332207.1">
    <property type="nucleotide sequence ID" value="NZ_SDVB01000238.1"/>
</dbReference>
<dbReference type="AlphaFoldDB" id="A0A4Q2T1J2"/>
<accession>A0A4Q2T1J2</accession>
<dbReference type="SMART" id="SM00342">
    <property type="entry name" value="HTH_ARAC"/>
    <property type="match status" value="1"/>
</dbReference>
<keyword evidence="7" id="KW-1185">Reference proteome</keyword>
<organism evidence="6 7">
    <name type="scientific">Ciceribacter ferrooxidans</name>
    <dbReference type="NCBI Taxonomy" id="2509717"/>
    <lineage>
        <taxon>Bacteria</taxon>
        <taxon>Pseudomonadati</taxon>
        <taxon>Pseudomonadota</taxon>
        <taxon>Alphaproteobacteria</taxon>
        <taxon>Hyphomicrobiales</taxon>
        <taxon>Rhizobiaceae</taxon>
        <taxon>Ciceribacter</taxon>
    </lineage>
</organism>
<name>A0A4Q2T1J2_9HYPH</name>
<proteinExistence type="predicted"/>
<dbReference type="GO" id="GO:0003700">
    <property type="term" value="F:DNA-binding transcription factor activity"/>
    <property type="evidence" value="ECO:0007669"/>
    <property type="project" value="InterPro"/>
</dbReference>
<dbReference type="Gene3D" id="1.10.10.60">
    <property type="entry name" value="Homeodomain-like"/>
    <property type="match status" value="1"/>
</dbReference>
<dbReference type="Proteomes" id="UP000291088">
    <property type="component" value="Unassembled WGS sequence"/>
</dbReference>
<keyword evidence="4" id="KW-0804">Transcription</keyword>
<evidence type="ECO:0000313" key="7">
    <source>
        <dbReference type="Proteomes" id="UP000291088"/>
    </source>
</evidence>
<dbReference type="Pfam" id="PF02311">
    <property type="entry name" value="AraC_binding"/>
    <property type="match status" value="1"/>
</dbReference>
<dbReference type="CDD" id="cd06999">
    <property type="entry name" value="cupin_HpaA-like_N"/>
    <property type="match status" value="1"/>
</dbReference>
<dbReference type="GO" id="GO:0043565">
    <property type="term" value="F:sequence-specific DNA binding"/>
    <property type="evidence" value="ECO:0007669"/>
    <property type="project" value="InterPro"/>
</dbReference>
<evidence type="ECO:0000256" key="2">
    <source>
        <dbReference type="ARBA" id="ARBA00023125"/>
    </source>
</evidence>
<dbReference type="InterPro" id="IPR020449">
    <property type="entry name" value="Tscrpt_reg_AraC-type_HTH"/>
</dbReference>
<dbReference type="PRINTS" id="PR00032">
    <property type="entry name" value="HTHARAC"/>
</dbReference>
<sequence>MNTRVPTYALYGEDTAEIPEFWVHAESIASRSRLHGWEIKRHRHACLFQILHIRHGKGEALIGGEWHPFTAPVVIVVPERHEHGFRFSTDVDGAVITLMSKRLPARLPAHKGIAEWLSHPRLTEMPTDHPDTPYIGETLNRIEGEITQAGNSPSPLLEAMLISTLLLVFRMGGMTDAMESGRDQVRFEQLTTLINDGFRSHRPVTFYARELGVSVTHLNRVARAIAGKPVSRLIAERIISEAKRDLVFAGITIQQVADGLGFEDQAYFSRFFSRHAGLSPARYRDRERTLLGG</sequence>
<keyword evidence="3" id="KW-0010">Activator</keyword>
<evidence type="ECO:0000256" key="1">
    <source>
        <dbReference type="ARBA" id="ARBA00023015"/>
    </source>
</evidence>
<dbReference type="Gene3D" id="2.60.120.10">
    <property type="entry name" value="Jelly Rolls"/>
    <property type="match status" value="1"/>
</dbReference>
<evidence type="ECO:0000313" key="6">
    <source>
        <dbReference type="EMBL" id="RYC11771.1"/>
    </source>
</evidence>
<evidence type="ECO:0000259" key="5">
    <source>
        <dbReference type="PROSITE" id="PS01124"/>
    </source>
</evidence>
<gene>
    <name evidence="6" type="ORF">EUU22_11900</name>
</gene>
<dbReference type="PANTHER" id="PTHR43280">
    <property type="entry name" value="ARAC-FAMILY TRANSCRIPTIONAL REGULATOR"/>
    <property type="match status" value="1"/>
</dbReference>
<dbReference type="SUPFAM" id="SSF46689">
    <property type="entry name" value="Homeodomain-like"/>
    <property type="match status" value="1"/>
</dbReference>
<dbReference type="Pfam" id="PF12833">
    <property type="entry name" value="HTH_18"/>
    <property type="match status" value="1"/>
</dbReference>
<evidence type="ECO:0000256" key="4">
    <source>
        <dbReference type="ARBA" id="ARBA00023163"/>
    </source>
</evidence>
<dbReference type="InterPro" id="IPR003313">
    <property type="entry name" value="AraC-bd"/>
</dbReference>
<protein>
    <submittedName>
        <fullName evidence="6">Helix-turn-helix domain-containing protein</fullName>
    </submittedName>
</protein>
<keyword evidence="1" id="KW-0805">Transcription regulation</keyword>
<comment type="caution">
    <text evidence="6">The sequence shown here is derived from an EMBL/GenBank/DDBJ whole genome shotgun (WGS) entry which is preliminary data.</text>
</comment>
<dbReference type="InterPro" id="IPR037923">
    <property type="entry name" value="HTH-like"/>
</dbReference>
<dbReference type="EMBL" id="SDVB01000238">
    <property type="protein sequence ID" value="RYC11771.1"/>
    <property type="molecule type" value="Genomic_DNA"/>
</dbReference>
<dbReference type="InterPro" id="IPR047264">
    <property type="entry name" value="Cupin_HpaA-like_N"/>
</dbReference>
<dbReference type="PROSITE" id="PS01124">
    <property type="entry name" value="HTH_ARAC_FAMILY_2"/>
    <property type="match status" value="1"/>
</dbReference>